<dbReference type="PROSITE" id="PS50850">
    <property type="entry name" value="MFS"/>
    <property type="match status" value="1"/>
</dbReference>
<dbReference type="Proteomes" id="UP000700596">
    <property type="component" value="Unassembled WGS sequence"/>
</dbReference>
<proteinExistence type="predicted"/>
<evidence type="ECO:0000256" key="4">
    <source>
        <dbReference type="ARBA" id="ARBA00022989"/>
    </source>
</evidence>
<protein>
    <submittedName>
        <fullName evidence="8">MFS transporter-like protein</fullName>
    </submittedName>
</protein>
<dbReference type="AlphaFoldDB" id="A0A9P9IRB1"/>
<accession>A0A9P9IRB1</accession>
<feature type="transmembrane region" description="Helical" evidence="6">
    <location>
        <begin position="280"/>
        <end position="302"/>
    </location>
</feature>
<dbReference type="InterPro" id="IPR036259">
    <property type="entry name" value="MFS_trans_sf"/>
</dbReference>
<feature type="transmembrane region" description="Helical" evidence="6">
    <location>
        <begin position="371"/>
        <end position="390"/>
    </location>
</feature>
<evidence type="ECO:0000259" key="7">
    <source>
        <dbReference type="PROSITE" id="PS50850"/>
    </source>
</evidence>
<feature type="transmembrane region" description="Helical" evidence="6">
    <location>
        <begin position="213"/>
        <end position="233"/>
    </location>
</feature>
<evidence type="ECO:0000256" key="3">
    <source>
        <dbReference type="ARBA" id="ARBA00022692"/>
    </source>
</evidence>
<feature type="transmembrane region" description="Helical" evidence="6">
    <location>
        <begin position="144"/>
        <end position="166"/>
    </location>
</feature>
<dbReference type="GO" id="GO:0022857">
    <property type="term" value="F:transmembrane transporter activity"/>
    <property type="evidence" value="ECO:0007669"/>
    <property type="project" value="InterPro"/>
</dbReference>
<evidence type="ECO:0000313" key="8">
    <source>
        <dbReference type="EMBL" id="KAH7132288.1"/>
    </source>
</evidence>
<feature type="transmembrane region" description="Helical" evidence="6">
    <location>
        <begin position="348"/>
        <end position="365"/>
    </location>
</feature>
<sequence length="498" mass="54661">MPAKDKKQTDQGTYEQDVSVGSVYVPDLNDKALERRIVRKIDMRILPFICISYLINFLDRVNLGNARTLNNDIPADNIVQSLKLTGIRYNIAVAVFFVPYVIFEAPSNFLMKYFTPSVWIGRIMISWGIITMCTSAVTSFEGLLAVRFFLGVAEAGFFPGVVMYLCYFYKPSERATRLAIFAGSVAVAGAFSGLLATGISFLNGKANLAGWQWLFILTGLPAVLFGIVVWIWMPDYPQDAKFLTEEERIFAVARMGPFAPNKEDKTFDSKTAKQTLLDPVFWVYAVGYFFMVNSLNAFSYFSPTIIANLGFKGYTAQLLTVPPNVFGLLIIVGNCLHSDFSKERIRHALAGLFLVGTGYLLLAVVKNWIGRYVAVFLIACTNSAVMPFLAHRTATVSGSTATALATGVTIAFSNTGGISAPFLFPSKNGPNYPMGNWTVFAMLCSTFLMTIYLGFKLGTGSEYREFAPGAAEQLANSKLDDERSASVAAAPQTTEIGK</sequence>
<organism evidence="8 9">
    <name type="scientific">Dendryphion nanum</name>
    <dbReference type="NCBI Taxonomy" id="256645"/>
    <lineage>
        <taxon>Eukaryota</taxon>
        <taxon>Fungi</taxon>
        <taxon>Dikarya</taxon>
        <taxon>Ascomycota</taxon>
        <taxon>Pezizomycotina</taxon>
        <taxon>Dothideomycetes</taxon>
        <taxon>Pleosporomycetidae</taxon>
        <taxon>Pleosporales</taxon>
        <taxon>Torulaceae</taxon>
        <taxon>Dendryphion</taxon>
    </lineage>
</organism>
<dbReference type="Pfam" id="PF07690">
    <property type="entry name" value="MFS_1"/>
    <property type="match status" value="1"/>
</dbReference>
<keyword evidence="3 6" id="KW-0812">Transmembrane</keyword>
<feature type="transmembrane region" description="Helical" evidence="6">
    <location>
        <begin position="41"/>
        <end position="58"/>
    </location>
</feature>
<evidence type="ECO:0000256" key="1">
    <source>
        <dbReference type="ARBA" id="ARBA00004141"/>
    </source>
</evidence>
<feature type="transmembrane region" description="Helical" evidence="6">
    <location>
        <begin position="119"/>
        <end position="138"/>
    </location>
</feature>
<dbReference type="InterPro" id="IPR020846">
    <property type="entry name" value="MFS_dom"/>
</dbReference>
<evidence type="ECO:0000256" key="5">
    <source>
        <dbReference type="ARBA" id="ARBA00023136"/>
    </source>
</evidence>
<dbReference type="SUPFAM" id="SSF103473">
    <property type="entry name" value="MFS general substrate transporter"/>
    <property type="match status" value="1"/>
</dbReference>
<evidence type="ECO:0000256" key="2">
    <source>
        <dbReference type="ARBA" id="ARBA00022448"/>
    </source>
</evidence>
<keyword evidence="2" id="KW-0813">Transport</keyword>
<keyword evidence="9" id="KW-1185">Reference proteome</keyword>
<name>A0A9P9IRB1_9PLEO</name>
<keyword evidence="5 6" id="KW-0472">Membrane</keyword>
<dbReference type="EMBL" id="JAGMWT010000003">
    <property type="protein sequence ID" value="KAH7132288.1"/>
    <property type="molecule type" value="Genomic_DNA"/>
</dbReference>
<dbReference type="PANTHER" id="PTHR43791">
    <property type="entry name" value="PERMEASE-RELATED"/>
    <property type="match status" value="1"/>
</dbReference>
<feature type="transmembrane region" description="Helical" evidence="6">
    <location>
        <begin position="402"/>
        <end position="424"/>
    </location>
</feature>
<keyword evidence="4 6" id="KW-1133">Transmembrane helix</keyword>
<comment type="caution">
    <text evidence="8">The sequence shown here is derived from an EMBL/GenBank/DDBJ whole genome shotgun (WGS) entry which is preliminary data.</text>
</comment>
<dbReference type="GO" id="GO:0016020">
    <property type="term" value="C:membrane"/>
    <property type="evidence" value="ECO:0007669"/>
    <property type="project" value="UniProtKB-SubCell"/>
</dbReference>
<comment type="subcellular location">
    <subcellularLocation>
        <location evidence="1">Membrane</location>
        <topology evidence="1">Multi-pass membrane protein</topology>
    </subcellularLocation>
</comment>
<evidence type="ECO:0000256" key="6">
    <source>
        <dbReference type="SAM" id="Phobius"/>
    </source>
</evidence>
<gene>
    <name evidence="8" type="ORF">B0J11DRAFT_222400</name>
</gene>
<feature type="transmembrane region" description="Helical" evidence="6">
    <location>
        <begin position="87"/>
        <end position="107"/>
    </location>
</feature>
<reference evidence="8" key="1">
    <citation type="journal article" date="2021" name="Nat. Commun.">
        <title>Genetic determinants of endophytism in the Arabidopsis root mycobiome.</title>
        <authorList>
            <person name="Mesny F."/>
            <person name="Miyauchi S."/>
            <person name="Thiergart T."/>
            <person name="Pickel B."/>
            <person name="Atanasova L."/>
            <person name="Karlsson M."/>
            <person name="Huettel B."/>
            <person name="Barry K.W."/>
            <person name="Haridas S."/>
            <person name="Chen C."/>
            <person name="Bauer D."/>
            <person name="Andreopoulos W."/>
            <person name="Pangilinan J."/>
            <person name="LaButti K."/>
            <person name="Riley R."/>
            <person name="Lipzen A."/>
            <person name="Clum A."/>
            <person name="Drula E."/>
            <person name="Henrissat B."/>
            <person name="Kohler A."/>
            <person name="Grigoriev I.V."/>
            <person name="Martin F.M."/>
            <person name="Hacquard S."/>
        </authorList>
    </citation>
    <scope>NUCLEOTIDE SEQUENCE</scope>
    <source>
        <strain evidence="8">MPI-CAGE-CH-0243</strain>
    </source>
</reference>
<dbReference type="OrthoDB" id="3639251at2759"/>
<feature type="transmembrane region" description="Helical" evidence="6">
    <location>
        <begin position="314"/>
        <end position="336"/>
    </location>
</feature>
<dbReference type="InterPro" id="IPR011701">
    <property type="entry name" value="MFS"/>
</dbReference>
<dbReference type="Gene3D" id="1.20.1250.20">
    <property type="entry name" value="MFS general substrate transporter like domains"/>
    <property type="match status" value="2"/>
</dbReference>
<feature type="domain" description="Major facilitator superfamily (MFS) profile" evidence="7">
    <location>
        <begin position="45"/>
        <end position="462"/>
    </location>
</feature>
<dbReference type="PANTHER" id="PTHR43791:SF49">
    <property type="entry name" value="TRANSPORTER, PUTATIVE (AFU_ORTHOLOGUE AFUA_4G04250)-RELATED"/>
    <property type="match status" value="1"/>
</dbReference>
<evidence type="ECO:0000313" key="9">
    <source>
        <dbReference type="Proteomes" id="UP000700596"/>
    </source>
</evidence>
<dbReference type="FunFam" id="1.20.1250.20:FF:000018">
    <property type="entry name" value="MFS transporter permease"/>
    <property type="match status" value="1"/>
</dbReference>
<feature type="transmembrane region" description="Helical" evidence="6">
    <location>
        <begin position="178"/>
        <end position="201"/>
    </location>
</feature>
<feature type="transmembrane region" description="Helical" evidence="6">
    <location>
        <begin position="436"/>
        <end position="455"/>
    </location>
</feature>